<comment type="caution">
    <text evidence="2">The sequence shown here is derived from an EMBL/GenBank/DDBJ whole genome shotgun (WGS) entry which is preliminary data.</text>
</comment>
<accession>A0A1V6PDQ0</accession>
<keyword evidence="1" id="KW-0732">Signal</keyword>
<evidence type="ECO:0000256" key="1">
    <source>
        <dbReference type="SAM" id="SignalP"/>
    </source>
</evidence>
<keyword evidence="3" id="KW-1185">Reference proteome</keyword>
<sequence length="54" mass="5816">MEAHGKQMTGLLPCLLLETVNAVLQQGITLLIFGETYRDSAITCSPSTSVVKHV</sequence>
<dbReference type="EMBL" id="MDYL01000008">
    <property type="protein sequence ID" value="OQD75200.1"/>
    <property type="molecule type" value="Genomic_DNA"/>
</dbReference>
<evidence type="ECO:0000313" key="2">
    <source>
        <dbReference type="EMBL" id="OQD75200.1"/>
    </source>
</evidence>
<name>A0A1V6PDQ0_PENDC</name>
<proteinExistence type="predicted"/>
<reference evidence="3" key="1">
    <citation type="journal article" date="2017" name="Nat. Microbiol.">
        <title>Global analysis of biosynthetic gene clusters reveals vast potential of secondary metabolite production in Penicillium species.</title>
        <authorList>
            <person name="Nielsen J.C."/>
            <person name="Grijseels S."/>
            <person name="Prigent S."/>
            <person name="Ji B."/>
            <person name="Dainat J."/>
            <person name="Nielsen K.F."/>
            <person name="Frisvad J.C."/>
            <person name="Workman M."/>
            <person name="Nielsen J."/>
        </authorList>
    </citation>
    <scope>NUCLEOTIDE SEQUENCE [LARGE SCALE GENOMIC DNA]</scope>
    <source>
        <strain evidence="3">IBT 11843</strain>
    </source>
</reference>
<feature type="signal peptide" evidence="1">
    <location>
        <begin position="1"/>
        <end position="22"/>
    </location>
</feature>
<dbReference type="AlphaFoldDB" id="A0A1V6PDQ0"/>
<organism evidence="2 3">
    <name type="scientific">Penicillium decumbens</name>
    <dbReference type="NCBI Taxonomy" id="69771"/>
    <lineage>
        <taxon>Eukaryota</taxon>
        <taxon>Fungi</taxon>
        <taxon>Dikarya</taxon>
        <taxon>Ascomycota</taxon>
        <taxon>Pezizomycotina</taxon>
        <taxon>Eurotiomycetes</taxon>
        <taxon>Eurotiomycetidae</taxon>
        <taxon>Eurotiales</taxon>
        <taxon>Aspergillaceae</taxon>
        <taxon>Penicillium</taxon>
    </lineage>
</organism>
<gene>
    <name evidence="2" type="ORF">PENDEC_c008G03959</name>
</gene>
<evidence type="ECO:0000313" key="3">
    <source>
        <dbReference type="Proteomes" id="UP000191522"/>
    </source>
</evidence>
<dbReference type="Proteomes" id="UP000191522">
    <property type="component" value="Unassembled WGS sequence"/>
</dbReference>
<feature type="chain" id="PRO_5013048334" evidence="1">
    <location>
        <begin position="23"/>
        <end position="54"/>
    </location>
</feature>
<protein>
    <submittedName>
        <fullName evidence="2">Uncharacterized protein</fullName>
    </submittedName>
</protein>